<gene>
    <name evidence="1" type="ORF">AWW66_20910</name>
</gene>
<dbReference type="AlphaFoldDB" id="A0A136PNX2"/>
<name>A0A136PNX2_9ACTN</name>
<dbReference type="EMBL" id="LRQV01000086">
    <property type="protein sequence ID" value="KXK60054.1"/>
    <property type="molecule type" value="Genomic_DNA"/>
</dbReference>
<reference evidence="1 2" key="1">
    <citation type="submission" date="2016-01" db="EMBL/GenBank/DDBJ databases">
        <title>Whole genome sequence and analysis of Micromonospora rosaria DSM 803, which can produce antibacterial substance rosamicin.</title>
        <authorList>
            <person name="Yang H."/>
            <person name="He X."/>
            <person name="Zhu D."/>
        </authorList>
    </citation>
    <scope>NUCLEOTIDE SEQUENCE [LARGE SCALE GENOMIC DNA]</scope>
    <source>
        <strain evidence="1 2">DSM 803</strain>
    </source>
</reference>
<accession>A0A136PNX2</accession>
<dbReference type="RefSeq" id="WP_067369184.1">
    <property type="nucleotide sequence ID" value="NZ_JBIUBN010000037.1"/>
</dbReference>
<keyword evidence="2" id="KW-1185">Reference proteome</keyword>
<organism evidence="1 2">
    <name type="scientific">Micromonospora rosaria</name>
    <dbReference type="NCBI Taxonomy" id="47874"/>
    <lineage>
        <taxon>Bacteria</taxon>
        <taxon>Bacillati</taxon>
        <taxon>Actinomycetota</taxon>
        <taxon>Actinomycetes</taxon>
        <taxon>Micromonosporales</taxon>
        <taxon>Micromonosporaceae</taxon>
        <taxon>Micromonospora</taxon>
    </lineage>
</organism>
<dbReference type="OrthoDB" id="3619957at2"/>
<comment type="caution">
    <text evidence="1">The sequence shown here is derived from an EMBL/GenBank/DDBJ whole genome shotgun (WGS) entry which is preliminary data.</text>
</comment>
<protein>
    <submittedName>
        <fullName evidence="1">Uncharacterized protein</fullName>
    </submittedName>
</protein>
<evidence type="ECO:0000313" key="1">
    <source>
        <dbReference type="EMBL" id="KXK60054.1"/>
    </source>
</evidence>
<evidence type="ECO:0000313" key="2">
    <source>
        <dbReference type="Proteomes" id="UP000070620"/>
    </source>
</evidence>
<dbReference type="Proteomes" id="UP000070620">
    <property type="component" value="Unassembled WGS sequence"/>
</dbReference>
<sequence length="332" mass="33662">MPTDPVLRELTARQLDAWLPGALQRSRRATLAVAGAPSDAETPEAAVRAVGAAGAGLRGRRLTVLVLADGTEELPARLGAAEAELPTEVAVHLVPGDHTRLPVALKAAGAAGAPLLTVVDWGKEGPLLNAYGREGSPSCTPAGAGGPPVEGAEGTGLSRAVLAAAASGRPAELLVVADTPVRAALTERFPLVAEVEWVPADGAPPRLVAFATGSDRGLDAFKAGLWEVAGQLGGRLRDPADPTAVPLAATTDPDPAPLGRELLAELARSGPRTVTELRRHTLTATGYRSADAVRAVTGLLDAGAARRDPEHGRLGGDVVIHAGASPSAWSGS</sequence>
<proteinExistence type="predicted"/>